<dbReference type="InterPro" id="IPR013022">
    <property type="entry name" value="Xyl_isomerase-like_TIM-brl"/>
</dbReference>
<reference evidence="2" key="1">
    <citation type="submission" date="2023-07" db="EMBL/GenBank/DDBJ databases">
        <title>Genomic Encyclopedia of Type Strains, Phase IV (KMG-IV): sequencing the most valuable type-strain genomes for metagenomic binning, comparative biology and taxonomic classification.</title>
        <authorList>
            <person name="Goeker M."/>
        </authorList>
    </citation>
    <scope>NUCLEOTIDE SEQUENCE</scope>
    <source>
        <strain evidence="2">DSM 24202</strain>
    </source>
</reference>
<dbReference type="AlphaFoldDB" id="A0AAE3VJ21"/>
<dbReference type="EC" id="5.-.-.-" evidence="2"/>
<dbReference type="InterPro" id="IPR050312">
    <property type="entry name" value="IolE/XylAMocC-like"/>
</dbReference>
<comment type="caution">
    <text evidence="2">The sequence shown here is derived from an EMBL/GenBank/DDBJ whole genome shotgun (WGS) entry which is preliminary data.</text>
</comment>
<dbReference type="Gene3D" id="3.20.20.150">
    <property type="entry name" value="Divalent-metal-dependent TIM barrel enzymes"/>
    <property type="match status" value="1"/>
</dbReference>
<dbReference type="Proteomes" id="UP001238163">
    <property type="component" value="Unassembled WGS sequence"/>
</dbReference>
<evidence type="ECO:0000259" key="1">
    <source>
        <dbReference type="Pfam" id="PF01261"/>
    </source>
</evidence>
<feature type="domain" description="Xylose isomerase-like TIM barrel" evidence="1">
    <location>
        <begin position="22"/>
        <end position="263"/>
    </location>
</feature>
<dbReference type="PANTHER" id="PTHR12110">
    <property type="entry name" value="HYDROXYPYRUVATE ISOMERASE"/>
    <property type="match status" value="1"/>
</dbReference>
<dbReference type="GO" id="GO:0016853">
    <property type="term" value="F:isomerase activity"/>
    <property type="evidence" value="ECO:0007669"/>
    <property type="project" value="UniProtKB-KW"/>
</dbReference>
<dbReference type="PANTHER" id="PTHR12110:SF41">
    <property type="entry name" value="INOSOSE DEHYDRATASE"/>
    <property type="match status" value="1"/>
</dbReference>
<accession>A0AAE3VJ21</accession>
<name>A0AAE3VJ21_9BACT</name>
<organism evidence="2 3">
    <name type="scientific">Oligosphaera ethanolica</name>
    <dbReference type="NCBI Taxonomy" id="760260"/>
    <lineage>
        <taxon>Bacteria</taxon>
        <taxon>Pseudomonadati</taxon>
        <taxon>Lentisphaerota</taxon>
        <taxon>Oligosphaeria</taxon>
        <taxon>Oligosphaerales</taxon>
        <taxon>Oligosphaeraceae</taxon>
        <taxon>Oligosphaera</taxon>
    </lineage>
</organism>
<proteinExistence type="predicted"/>
<keyword evidence="2" id="KW-0413">Isomerase</keyword>
<dbReference type="Pfam" id="PF01261">
    <property type="entry name" value="AP_endonuc_2"/>
    <property type="match status" value="1"/>
</dbReference>
<evidence type="ECO:0000313" key="3">
    <source>
        <dbReference type="Proteomes" id="UP001238163"/>
    </source>
</evidence>
<dbReference type="InterPro" id="IPR036237">
    <property type="entry name" value="Xyl_isomerase-like_sf"/>
</dbReference>
<protein>
    <submittedName>
        <fullName evidence="2">Hexulose-6-phosphate isomerase</fullName>
        <ecNumber evidence="2">5.-.-.-</ecNumber>
    </submittedName>
</protein>
<evidence type="ECO:0000313" key="2">
    <source>
        <dbReference type="EMBL" id="MDQ0291203.1"/>
    </source>
</evidence>
<keyword evidence="3" id="KW-1185">Reference proteome</keyword>
<sequence>MKIAVSELVAAPASLSMADFMQKAKDCGYDGVELSLRPKDDVPLNYRSSDADLAAFVQQARALNLDIPSITISTGKGNLLDSGSEAQDCIDQTLWGLECASKLGAAVALHTLGRFSADLFYEDAYNNAVANLKKIAISAAKLKVTLAVEFIWNGFLFSPLEMRRFLDEVGSPYVGFYFDPGNMAVFQFPQHWVRALGKRVRHVHLKDWQGNALNGKWTPLTQGAVNFPAVMHELRNAGYAGPLVSEVPESLAPWQDTAAAMRKIADL</sequence>
<dbReference type="EMBL" id="JAUSVL010000001">
    <property type="protein sequence ID" value="MDQ0291203.1"/>
    <property type="molecule type" value="Genomic_DNA"/>
</dbReference>
<gene>
    <name evidence="2" type="ORF">J3R75_003310</name>
</gene>
<dbReference type="SUPFAM" id="SSF51658">
    <property type="entry name" value="Xylose isomerase-like"/>
    <property type="match status" value="1"/>
</dbReference>
<dbReference type="RefSeq" id="WP_307263649.1">
    <property type="nucleotide sequence ID" value="NZ_JAUSVL010000001.1"/>
</dbReference>